<feature type="transmembrane region" description="Helical" evidence="14">
    <location>
        <begin position="170"/>
        <end position="191"/>
    </location>
</feature>
<proteinExistence type="inferred from homology"/>
<dbReference type="GO" id="GO:0050380">
    <property type="term" value="F:undecaprenyl-diphosphatase activity"/>
    <property type="evidence" value="ECO:0007669"/>
    <property type="project" value="UniProtKB-UniRule"/>
</dbReference>
<keyword evidence="9 14" id="KW-0472">Membrane</keyword>
<evidence type="ECO:0000256" key="8">
    <source>
        <dbReference type="ARBA" id="ARBA00022989"/>
    </source>
</evidence>
<evidence type="ECO:0000256" key="10">
    <source>
        <dbReference type="ARBA" id="ARBA00023251"/>
    </source>
</evidence>
<dbReference type="AlphaFoldDB" id="H5SMS3"/>
<evidence type="ECO:0000256" key="14">
    <source>
        <dbReference type="HAMAP-Rule" id="MF_01006"/>
    </source>
</evidence>
<reference evidence="15" key="2">
    <citation type="journal article" date="2012" name="PLoS ONE">
        <title>A Deeply Branching Thermophilic Bacterium with an Ancient Acetyl-CoA Pathway Dominates a Subsurface Ecosystem.</title>
        <authorList>
            <person name="Takami H."/>
            <person name="Noguchi H."/>
            <person name="Takaki Y."/>
            <person name="Uchiyama I."/>
            <person name="Toyoda A."/>
            <person name="Nishi S."/>
            <person name="Chee G.-J."/>
            <person name="Arai W."/>
            <person name="Nunoura T."/>
            <person name="Itoh T."/>
            <person name="Hattori M."/>
            <person name="Takai K."/>
        </authorList>
    </citation>
    <scope>NUCLEOTIDE SEQUENCE</scope>
</reference>
<feature type="transmembrane region" description="Helical" evidence="14">
    <location>
        <begin position="203"/>
        <end position="224"/>
    </location>
</feature>
<evidence type="ECO:0000313" key="15">
    <source>
        <dbReference type="EMBL" id="BAL57459.1"/>
    </source>
</evidence>
<evidence type="ECO:0000256" key="4">
    <source>
        <dbReference type="ARBA" id="ARBA00021581"/>
    </source>
</evidence>
<dbReference type="EC" id="3.6.1.27" evidence="3 14"/>
<reference evidence="15" key="1">
    <citation type="journal article" date="2005" name="Environ. Microbiol.">
        <title>Genetic and functional properties of uncultivated thermophilic crenarchaeotes from a subsurface gold mine as revealed by analysis of genome fragments.</title>
        <authorList>
            <person name="Nunoura T."/>
            <person name="Hirayama H."/>
            <person name="Takami H."/>
            <person name="Oida H."/>
            <person name="Nishi S."/>
            <person name="Shimamura S."/>
            <person name="Suzuki Y."/>
            <person name="Inagaki F."/>
            <person name="Takai K."/>
            <person name="Nealson K.H."/>
            <person name="Horikoshi K."/>
        </authorList>
    </citation>
    <scope>NUCLEOTIDE SEQUENCE</scope>
</reference>
<feature type="transmembrane region" description="Helical" evidence="14">
    <location>
        <begin position="70"/>
        <end position="89"/>
    </location>
</feature>
<comment type="function">
    <text evidence="14">Catalyzes the dephosphorylation of undecaprenyl diphosphate (UPP). Confers resistance to bacitracin.</text>
</comment>
<comment type="miscellaneous">
    <text evidence="14">Bacitracin is thought to be involved in the inhibition of peptidoglycan synthesis by sequestering undecaprenyl diphosphate, thereby reducing the pool of lipid carrier available.</text>
</comment>
<gene>
    <name evidence="14" type="primary">uppP</name>
    <name evidence="15" type="ORF">HGMM_F50F04C22</name>
</gene>
<evidence type="ECO:0000256" key="13">
    <source>
        <dbReference type="ARBA" id="ARBA00047594"/>
    </source>
</evidence>
<evidence type="ECO:0000256" key="3">
    <source>
        <dbReference type="ARBA" id="ARBA00012374"/>
    </source>
</evidence>
<sequence>MSWGEALLLAVVEGLTEFLPVSSTGHLILVSSFLGRASEEGVQAYEIVIQGGAILAVVFHSWRRLWQPRLYLLVGAAFLPTALIGFLAADRVERLLDAPGVVAVNLILGGLVLMGMDRWFAHRQGRIESLSWVQAMLIGVVQAFSLFPGVSRAAAALFGAQLMGLSRREAAEFSFLLAVPTLGAASLYKLWKTPSLLAGPDASLLGLGVVVAFAVALVAMRFLVSLWSRYGMLPFGIYRIVLGTLVLVWLGRSWQ</sequence>
<dbReference type="GO" id="GO:0046677">
    <property type="term" value="P:response to antibiotic"/>
    <property type="evidence" value="ECO:0007669"/>
    <property type="project" value="UniProtKB-UniRule"/>
</dbReference>
<feature type="transmembrane region" description="Helical" evidence="14">
    <location>
        <begin position="132"/>
        <end position="150"/>
    </location>
</feature>
<evidence type="ECO:0000256" key="6">
    <source>
        <dbReference type="ARBA" id="ARBA00022692"/>
    </source>
</evidence>
<keyword evidence="10 14" id="KW-0046">Antibiotic resistance</keyword>
<comment type="similarity">
    <text evidence="2 14">Belongs to the UppP family.</text>
</comment>
<dbReference type="GO" id="GO:0005886">
    <property type="term" value="C:plasma membrane"/>
    <property type="evidence" value="ECO:0007669"/>
    <property type="project" value="UniProtKB-SubCell"/>
</dbReference>
<keyword evidence="14" id="KW-0133">Cell shape</keyword>
<feature type="transmembrane region" description="Helical" evidence="14">
    <location>
        <begin position="101"/>
        <end position="120"/>
    </location>
</feature>
<keyword evidence="6 14" id="KW-0812">Transmembrane</keyword>
<evidence type="ECO:0000256" key="5">
    <source>
        <dbReference type="ARBA" id="ARBA00022475"/>
    </source>
</evidence>
<accession>H5SMS3</accession>
<comment type="catalytic activity">
    <reaction evidence="13 14">
        <text>di-trans,octa-cis-undecaprenyl diphosphate + H2O = di-trans,octa-cis-undecaprenyl phosphate + phosphate + H(+)</text>
        <dbReference type="Rhea" id="RHEA:28094"/>
        <dbReference type="ChEBI" id="CHEBI:15377"/>
        <dbReference type="ChEBI" id="CHEBI:15378"/>
        <dbReference type="ChEBI" id="CHEBI:43474"/>
        <dbReference type="ChEBI" id="CHEBI:58405"/>
        <dbReference type="ChEBI" id="CHEBI:60392"/>
        <dbReference type="EC" id="3.6.1.27"/>
    </reaction>
</comment>
<keyword evidence="7 14" id="KW-0378">Hydrolase</keyword>
<dbReference type="GO" id="GO:0009252">
    <property type="term" value="P:peptidoglycan biosynthetic process"/>
    <property type="evidence" value="ECO:0007669"/>
    <property type="project" value="UniProtKB-KW"/>
</dbReference>
<name>H5SMS3_9BACT</name>
<evidence type="ECO:0000256" key="1">
    <source>
        <dbReference type="ARBA" id="ARBA00004651"/>
    </source>
</evidence>
<organism evidence="15">
    <name type="scientific">uncultured Bacteroidota bacterium</name>
    <dbReference type="NCBI Taxonomy" id="152509"/>
    <lineage>
        <taxon>Bacteria</taxon>
        <taxon>Pseudomonadati</taxon>
        <taxon>Bacteroidota</taxon>
        <taxon>environmental samples</taxon>
    </lineage>
</organism>
<evidence type="ECO:0000256" key="11">
    <source>
        <dbReference type="ARBA" id="ARBA00032707"/>
    </source>
</evidence>
<dbReference type="PANTHER" id="PTHR30622:SF3">
    <property type="entry name" value="UNDECAPRENYL-DIPHOSPHATASE"/>
    <property type="match status" value="1"/>
</dbReference>
<evidence type="ECO:0000256" key="2">
    <source>
        <dbReference type="ARBA" id="ARBA00010621"/>
    </source>
</evidence>
<dbReference type="Pfam" id="PF02673">
    <property type="entry name" value="BacA"/>
    <property type="match status" value="1"/>
</dbReference>
<keyword evidence="8 14" id="KW-1133">Transmembrane helix</keyword>
<keyword evidence="5 14" id="KW-1003">Cell membrane</keyword>
<keyword evidence="14" id="KW-0961">Cell wall biogenesis/degradation</keyword>
<dbReference type="PANTHER" id="PTHR30622">
    <property type="entry name" value="UNDECAPRENYL-DIPHOSPHATASE"/>
    <property type="match status" value="1"/>
</dbReference>
<evidence type="ECO:0000256" key="12">
    <source>
        <dbReference type="ARBA" id="ARBA00032932"/>
    </source>
</evidence>
<keyword evidence="14" id="KW-0573">Peptidoglycan synthesis</keyword>
<evidence type="ECO:0000256" key="9">
    <source>
        <dbReference type="ARBA" id="ARBA00023136"/>
    </source>
</evidence>
<dbReference type="EMBL" id="AP011776">
    <property type="protein sequence ID" value="BAL57459.1"/>
    <property type="molecule type" value="Genomic_DNA"/>
</dbReference>
<protein>
    <recommendedName>
        <fullName evidence="4 14">Undecaprenyl-diphosphatase</fullName>
        <ecNumber evidence="3 14">3.6.1.27</ecNumber>
    </recommendedName>
    <alternativeName>
        <fullName evidence="12 14">Bacitracin resistance protein</fullName>
    </alternativeName>
    <alternativeName>
        <fullName evidence="11 14">Undecaprenyl pyrophosphate phosphatase</fullName>
    </alternativeName>
</protein>
<comment type="subcellular location">
    <subcellularLocation>
        <location evidence="1 14">Cell membrane</location>
        <topology evidence="1 14">Multi-pass membrane protein</topology>
    </subcellularLocation>
</comment>
<dbReference type="GO" id="GO:0071555">
    <property type="term" value="P:cell wall organization"/>
    <property type="evidence" value="ECO:0007669"/>
    <property type="project" value="UniProtKB-KW"/>
</dbReference>
<dbReference type="GO" id="GO:0008360">
    <property type="term" value="P:regulation of cell shape"/>
    <property type="evidence" value="ECO:0007669"/>
    <property type="project" value="UniProtKB-KW"/>
</dbReference>
<evidence type="ECO:0000256" key="7">
    <source>
        <dbReference type="ARBA" id="ARBA00022801"/>
    </source>
</evidence>
<dbReference type="HAMAP" id="MF_01006">
    <property type="entry name" value="Undec_diphosphatase"/>
    <property type="match status" value="1"/>
</dbReference>
<dbReference type="InterPro" id="IPR003824">
    <property type="entry name" value="UppP"/>
</dbReference>
<feature type="transmembrane region" description="Helical" evidence="14">
    <location>
        <begin position="230"/>
        <end position="250"/>
    </location>
</feature>